<gene>
    <name evidence="4" type="ORF">ESCO_006780</name>
</gene>
<dbReference type="GO" id="GO:0006338">
    <property type="term" value="P:chromatin remodeling"/>
    <property type="evidence" value="ECO:0007669"/>
    <property type="project" value="UniProtKB-ARBA"/>
</dbReference>
<comment type="caution">
    <text evidence="4">The sequence shown here is derived from an EMBL/GenBank/DDBJ whole genome shotgun (WGS) entry which is preliminary data.</text>
</comment>
<feature type="region of interest" description="Disordered" evidence="2">
    <location>
        <begin position="203"/>
        <end position="231"/>
    </location>
</feature>
<dbReference type="Pfam" id="PF00385">
    <property type="entry name" value="Chromo"/>
    <property type="match status" value="1"/>
</dbReference>
<dbReference type="PROSITE" id="PS50013">
    <property type="entry name" value="CHROMO_2"/>
    <property type="match status" value="1"/>
</dbReference>
<feature type="region of interest" description="Disordered" evidence="2">
    <location>
        <begin position="1"/>
        <end position="71"/>
    </location>
</feature>
<dbReference type="SUPFAM" id="SSF54160">
    <property type="entry name" value="Chromo domain-like"/>
    <property type="match status" value="2"/>
</dbReference>
<dbReference type="InterPro" id="IPR016197">
    <property type="entry name" value="Chromo-like_dom_sf"/>
</dbReference>
<evidence type="ECO:0000259" key="3">
    <source>
        <dbReference type="PROSITE" id="PS50013"/>
    </source>
</evidence>
<keyword evidence="5" id="KW-1185">Reference proteome</keyword>
<feature type="compositionally biased region" description="Basic and acidic residues" evidence="2">
    <location>
        <begin position="34"/>
        <end position="51"/>
    </location>
</feature>
<evidence type="ECO:0000313" key="5">
    <source>
        <dbReference type="Proteomes" id="UP000053831"/>
    </source>
</evidence>
<dbReference type="OrthoDB" id="433924at2759"/>
<dbReference type="SMART" id="SM00298">
    <property type="entry name" value="CHROMO"/>
    <property type="match status" value="2"/>
</dbReference>
<accession>A0A0M8N751</accession>
<feature type="domain" description="Chromo" evidence="3">
    <location>
        <begin position="139"/>
        <end position="199"/>
    </location>
</feature>
<dbReference type="InterPro" id="IPR023780">
    <property type="entry name" value="Chromo_domain"/>
</dbReference>
<evidence type="ECO:0000313" key="4">
    <source>
        <dbReference type="EMBL" id="KOS21321.1"/>
    </source>
</evidence>
<dbReference type="EMBL" id="LGSR01000011">
    <property type="protein sequence ID" value="KOS21321.1"/>
    <property type="molecule type" value="Genomic_DNA"/>
</dbReference>
<organism evidence="4 5">
    <name type="scientific">Escovopsis weberi</name>
    <dbReference type="NCBI Taxonomy" id="150374"/>
    <lineage>
        <taxon>Eukaryota</taxon>
        <taxon>Fungi</taxon>
        <taxon>Dikarya</taxon>
        <taxon>Ascomycota</taxon>
        <taxon>Pezizomycotina</taxon>
        <taxon>Sordariomycetes</taxon>
        <taxon>Hypocreomycetidae</taxon>
        <taxon>Hypocreales</taxon>
        <taxon>Hypocreaceae</taxon>
        <taxon>Escovopsis</taxon>
    </lineage>
</organism>
<dbReference type="CDD" id="cd00024">
    <property type="entry name" value="CD_CSD"/>
    <property type="match status" value="1"/>
</dbReference>
<sequence length="231" mass="27130">MRGRNRKREDYDKPDDDTVDEEQTESDNNNNSNKNDHSSDRASIEVFKVESPEPESPVKKRKTKEVDETSLENDTRIPDKFVSHRVFEHLSQTEIEVKWKDAPNSWEVEFHLQKRWPQMLYAYWRSNGGRQKATKLEDFHIFKVLKHRPVQKRYLVQWVGYSESPADVTWEPEKLVYDTAPHLLAEFQTREAESKAIKKAIAAAPKKHELPLKRGTARKTGKSSSKKSRFH</sequence>
<name>A0A0M8N751_ESCWE</name>
<reference evidence="4 5" key="1">
    <citation type="submission" date="2015-07" db="EMBL/GenBank/DDBJ databases">
        <title>The genome of the fungus Escovopsis weberi, a specialized disease agent of ant agriculture.</title>
        <authorList>
            <person name="de Man T.J."/>
            <person name="Stajich J.E."/>
            <person name="Kubicek C.P."/>
            <person name="Chenthamara K."/>
            <person name="Atanasova L."/>
            <person name="Druzhinina I.S."/>
            <person name="Birnbaum S."/>
            <person name="Barribeau S.M."/>
            <person name="Teiling C."/>
            <person name="Suen G."/>
            <person name="Currie C."/>
            <person name="Gerardo N.M."/>
        </authorList>
    </citation>
    <scope>NUCLEOTIDE SEQUENCE [LARGE SCALE GENOMIC DNA]</scope>
</reference>
<evidence type="ECO:0000256" key="2">
    <source>
        <dbReference type="SAM" id="MobiDB-lite"/>
    </source>
</evidence>
<evidence type="ECO:0000256" key="1">
    <source>
        <dbReference type="ARBA" id="ARBA00011353"/>
    </source>
</evidence>
<proteinExistence type="predicted"/>
<feature type="compositionally biased region" description="Basic residues" evidence="2">
    <location>
        <begin position="215"/>
        <end position="231"/>
    </location>
</feature>
<dbReference type="Gene3D" id="2.40.50.40">
    <property type="match status" value="2"/>
</dbReference>
<protein>
    <recommendedName>
        <fullName evidence="3">Chromo domain-containing protein</fullName>
    </recommendedName>
</protein>
<dbReference type="InterPro" id="IPR000953">
    <property type="entry name" value="Chromo/chromo_shadow_dom"/>
</dbReference>
<dbReference type="STRING" id="150374.A0A0M8N751"/>
<dbReference type="AlphaFoldDB" id="A0A0M8N751"/>
<comment type="subunit">
    <text evidence="1">Component of the NuA4 histone acetyltransferase complex.</text>
</comment>
<dbReference type="Proteomes" id="UP000053831">
    <property type="component" value="Unassembled WGS sequence"/>
</dbReference>
<feature type="compositionally biased region" description="Acidic residues" evidence="2">
    <location>
        <begin position="12"/>
        <end position="25"/>
    </location>
</feature>